<dbReference type="EMBL" id="BJXA01000003">
    <property type="protein sequence ID" value="GEM36413.1"/>
    <property type="molecule type" value="Genomic_DNA"/>
</dbReference>
<organism evidence="1 2">
    <name type="scientific">Nocardia ninae NBRC 108245</name>
    <dbReference type="NCBI Taxonomy" id="1210091"/>
    <lineage>
        <taxon>Bacteria</taxon>
        <taxon>Bacillati</taxon>
        <taxon>Actinomycetota</taxon>
        <taxon>Actinomycetes</taxon>
        <taxon>Mycobacteriales</taxon>
        <taxon>Nocardiaceae</taxon>
        <taxon>Nocardia</taxon>
    </lineage>
</organism>
<comment type="caution">
    <text evidence="1">The sequence shown here is derived from an EMBL/GenBank/DDBJ whole genome shotgun (WGS) entry which is preliminary data.</text>
</comment>
<dbReference type="Proteomes" id="UP000321424">
    <property type="component" value="Unassembled WGS sequence"/>
</dbReference>
<dbReference type="OrthoDB" id="4559413at2"/>
<protein>
    <recommendedName>
        <fullName evidence="3">Resolvase/invertase-type recombinase catalytic domain-containing protein</fullName>
    </recommendedName>
</protein>
<evidence type="ECO:0008006" key="3">
    <source>
        <dbReference type="Google" id="ProtNLM"/>
    </source>
</evidence>
<gene>
    <name evidence="1" type="ORF">NN4_09320</name>
</gene>
<evidence type="ECO:0000313" key="2">
    <source>
        <dbReference type="Proteomes" id="UP000321424"/>
    </source>
</evidence>
<accession>A0A511M6Z4</accession>
<reference evidence="1 2" key="1">
    <citation type="submission" date="2019-07" db="EMBL/GenBank/DDBJ databases">
        <title>Whole genome shotgun sequence of Nocardia ninae NBRC 108245.</title>
        <authorList>
            <person name="Hosoyama A."/>
            <person name="Uohara A."/>
            <person name="Ohji S."/>
            <person name="Ichikawa N."/>
        </authorList>
    </citation>
    <scope>NUCLEOTIDE SEQUENCE [LARGE SCALE GENOMIC DNA]</scope>
    <source>
        <strain evidence="1 2">NBRC 108245</strain>
    </source>
</reference>
<dbReference type="AlphaFoldDB" id="A0A511M6Z4"/>
<name>A0A511M6Z4_9NOCA</name>
<dbReference type="RefSeq" id="WP_135231699.1">
    <property type="nucleotide sequence ID" value="NZ_BJXA01000003.1"/>
</dbReference>
<sequence length="109" mass="12158">MTTQPAALGYVRHDISGAQQTWDETQIRSLAKRLGYELIENVVFGADTADRLGQLRDIVRRHDAEALITPTLEHLDGAAEPLVEVCDVITVRPENTYARWAFPQIQADG</sequence>
<proteinExistence type="predicted"/>
<keyword evidence="2" id="KW-1185">Reference proteome</keyword>
<evidence type="ECO:0000313" key="1">
    <source>
        <dbReference type="EMBL" id="GEM36413.1"/>
    </source>
</evidence>